<evidence type="ECO:0000256" key="6">
    <source>
        <dbReference type="PIRSR" id="PIRSR037350-1"/>
    </source>
</evidence>
<keyword evidence="4 6" id="KW-0949">S-adenosyl-L-methionine</keyword>
<gene>
    <name evidence="9" type="primary">LOC106765472</name>
</gene>
<dbReference type="InterPro" id="IPR029063">
    <property type="entry name" value="SAM-dependent_MTases_sf"/>
</dbReference>
<keyword evidence="3 5" id="KW-0808">Transferase</keyword>
<sequence>MDGSKKRKKNKQQQENNDIVYSESQPEDFGHLAILYPSFRSFVHPSPPHMRLTIDWTDFNAIRQLTCVLLHRRHTLTWWIPGGQLCPTVPNRSNYIHWLEHLLSSNIIPGTISSDSKVRGFDIGTGASCIYPLLGASLHGWSFVGSDVTDVAIEWAEKNVSSNPHISNLIEIRRVQDNNAPPCVEVEDLVNSDQIALCKKTDMEVAPLPLDLHACENKSYRGPPILVGVVRDDEKFDFCMCNPPFFESLEEAGLNPKTACGGTSREMVCPGGERAFITRIIEDSTQLKQHFRWFTSMVGKKSNLKYLVSKLWGVGVSIVKTTEFVQGRTYQWGLAWSFLPPVQKSSISLSNKKNTSFTLEGLQRQHGAINVLESVKSYFSSYGLSCSLNTSSFTVDVFQQIPGTLLVKGSLQDKDSPLSGAFSVIFQKLEEALRSKFCTKSL</sequence>
<feature type="region of interest" description="Disordered" evidence="7">
    <location>
        <begin position="1"/>
        <end position="22"/>
    </location>
</feature>
<evidence type="ECO:0000256" key="1">
    <source>
        <dbReference type="ARBA" id="ARBA00005878"/>
    </source>
</evidence>
<keyword evidence="8" id="KW-1185">Reference proteome</keyword>
<dbReference type="PANTHER" id="PTHR13393">
    <property type="entry name" value="SAM-DEPENDENT METHYLTRANSFERASE"/>
    <property type="match status" value="1"/>
</dbReference>
<feature type="binding site" evidence="6">
    <location>
        <position position="242"/>
    </location>
    <ligand>
        <name>S-adenosyl-L-methionine</name>
        <dbReference type="ChEBI" id="CHEBI:59789"/>
    </ligand>
</feature>
<organism evidence="8 9">
    <name type="scientific">Vigna radiata var. radiata</name>
    <name type="common">Mung bean</name>
    <name type="synonym">Phaseolus aureus</name>
    <dbReference type="NCBI Taxonomy" id="3916"/>
    <lineage>
        <taxon>Eukaryota</taxon>
        <taxon>Viridiplantae</taxon>
        <taxon>Streptophyta</taxon>
        <taxon>Embryophyta</taxon>
        <taxon>Tracheophyta</taxon>
        <taxon>Spermatophyta</taxon>
        <taxon>Magnoliopsida</taxon>
        <taxon>eudicotyledons</taxon>
        <taxon>Gunneridae</taxon>
        <taxon>Pentapetalae</taxon>
        <taxon>rosids</taxon>
        <taxon>fabids</taxon>
        <taxon>Fabales</taxon>
        <taxon>Fabaceae</taxon>
        <taxon>Papilionoideae</taxon>
        <taxon>50 kb inversion clade</taxon>
        <taxon>NPAAA clade</taxon>
        <taxon>indigoferoid/millettioid clade</taxon>
        <taxon>Phaseoleae</taxon>
        <taxon>Vigna</taxon>
    </lineage>
</organism>
<name>A0A3Q0F517_VIGRR</name>
<dbReference type="Proteomes" id="UP000087766">
    <property type="component" value="Chromosome 7"/>
</dbReference>
<feature type="binding site" evidence="6">
    <location>
        <position position="124"/>
    </location>
    <ligand>
        <name>S-adenosyl-L-methionine</name>
        <dbReference type="ChEBI" id="CHEBI:59789"/>
    </ligand>
</feature>
<dbReference type="Gene3D" id="3.40.50.150">
    <property type="entry name" value="Vaccinia Virus protein VP39"/>
    <property type="match status" value="1"/>
</dbReference>
<dbReference type="PIRSF" id="PIRSF037350">
    <property type="entry name" value="Mtase_ZK1128_prd"/>
    <property type="match status" value="1"/>
</dbReference>
<feature type="compositionally biased region" description="Basic residues" evidence="7">
    <location>
        <begin position="1"/>
        <end position="11"/>
    </location>
</feature>
<reference evidence="8" key="1">
    <citation type="journal article" date="2014" name="Nat. Commun.">
        <title>Genome sequence of mungbean and insights into evolution within Vigna species.</title>
        <authorList>
            <person name="Kang Y.J."/>
            <person name="Kim S.K."/>
            <person name="Kim M.Y."/>
            <person name="Lestari P."/>
            <person name="Kim K.H."/>
            <person name="Ha B.K."/>
            <person name="Jun T.H."/>
            <person name="Hwang W.J."/>
            <person name="Lee T."/>
            <person name="Lee J."/>
            <person name="Shim S."/>
            <person name="Yoon M.Y."/>
            <person name="Jang Y.E."/>
            <person name="Han K.S."/>
            <person name="Taeprayoon P."/>
            <person name="Yoon N."/>
            <person name="Somta P."/>
            <person name="Tanya P."/>
            <person name="Kim K.S."/>
            <person name="Gwag J.G."/>
            <person name="Moon J.K."/>
            <person name="Lee Y.H."/>
            <person name="Park B.S."/>
            <person name="Bombarely A."/>
            <person name="Doyle J.J."/>
            <person name="Jackson S.A."/>
            <person name="Schafleitner R."/>
            <person name="Srinives P."/>
            <person name="Varshney R.K."/>
            <person name="Lee S.H."/>
        </authorList>
    </citation>
    <scope>NUCLEOTIDE SEQUENCE [LARGE SCALE GENOMIC DNA]</scope>
    <source>
        <strain evidence="8">cv. VC1973A</strain>
    </source>
</reference>
<dbReference type="FunFam" id="3.40.50.150:FF:000261">
    <property type="entry name" value="U6 small nuclear RNA (adenine-(43)-N(6))-methyltransferase"/>
    <property type="match status" value="1"/>
</dbReference>
<dbReference type="PANTHER" id="PTHR13393:SF0">
    <property type="entry name" value="RNA N6-ADENOSINE-METHYLTRANSFERASE METTL16"/>
    <property type="match status" value="1"/>
</dbReference>
<comment type="similarity">
    <text evidence="1 5">Belongs to the methyltransferase superfamily. METTL16/RlmF family.</text>
</comment>
<dbReference type="Pfam" id="PF05971">
    <property type="entry name" value="Methyltransf_10"/>
    <property type="match status" value="2"/>
</dbReference>
<dbReference type="EC" id="2.1.1.-" evidence="5"/>
<dbReference type="GO" id="GO:0070475">
    <property type="term" value="P:rRNA base methylation"/>
    <property type="evidence" value="ECO:0007669"/>
    <property type="project" value="TreeGrafter"/>
</dbReference>
<dbReference type="GeneID" id="106765472"/>
<feature type="binding site" evidence="6">
    <location>
        <position position="147"/>
    </location>
    <ligand>
        <name>S-adenosyl-L-methionine</name>
        <dbReference type="ChEBI" id="CHEBI:59789"/>
    </ligand>
</feature>
<dbReference type="InterPro" id="IPR010286">
    <property type="entry name" value="METTL16/RlmF"/>
</dbReference>
<evidence type="ECO:0000256" key="7">
    <source>
        <dbReference type="SAM" id="MobiDB-lite"/>
    </source>
</evidence>
<evidence type="ECO:0000313" key="9">
    <source>
        <dbReference type="RefSeq" id="XP_022639018.1"/>
    </source>
</evidence>
<evidence type="ECO:0000256" key="3">
    <source>
        <dbReference type="ARBA" id="ARBA00022679"/>
    </source>
</evidence>
<proteinExistence type="inferred from homology"/>
<dbReference type="GO" id="GO:0005634">
    <property type="term" value="C:nucleus"/>
    <property type="evidence" value="ECO:0007669"/>
    <property type="project" value="TreeGrafter"/>
</dbReference>
<evidence type="ECO:0000313" key="8">
    <source>
        <dbReference type="Proteomes" id="UP000087766"/>
    </source>
</evidence>
<dbReference type="RefSeq" id="XP_022639018.1">
    <property type="nucleotide sequence ID" value="XM_022783297.1"/>
</dbReference>
<dbReference type="AlphaFoldDB" id="A0A3Q0F517"/>
<dbReference type="InterPro" id="IPR017182">
    <property type="entry name" value="METTL16/PsiM"/>
</dbReference>
<accession>A0A3Q0F517</accession>
<feature type="binding site" evidence="6">
    <location>
        <position position="92"/>
    </location>
    <ligand>
        <name>S-adenosyl-L-methionine</name>
        <dbReference type="ChEBI" id="CHEBI:59789"/>
    </ligand>
</feature>
<dbReference type="GO" id="GO:0008168">
    <property type="term" value="F:methyltransferase activity"/>
    <property type="evidence" value="ECO:0007669"/>
    <property type="project" value="UniProtKB-UniRule"/>
</dbReference>
<evidence type="ECO:0000256" key="5">
    <source>
        <dbReference type="PIRNR" id="PIRNR037350"/>
    </source>
</evidence>
<dbReference type="SUPFAM" id="SSF53335">
    <property type="entry name" value="S-adenosyl-L-methionine-dependent methyltransferases"/>
    <property type="match status" value="1"/>
</dbReference>
<protein>
    <recommendedName>
        <fullName evidence="5">U6 small nuclear RNA (adenine-(43)-N(6))-methyltransferase</fullName>
        <ecNumber evidence="5">2.1.1.-</ecNumber>
    </recommendedName>
</protein>
<keyword evidence="2 5" id="KW-0489">Methyltransferase</keyword>
<reference evidence="9" key="2">
    <citation type="submission" date="2025-08" db="UniProtKB">
        <authorList>
            <consortium name="RefSeq"/>
        </authorList>
    </citation>
    <scope>IDENTIFICATION</scope>
    <source>
        <tissue evidence="9">Leaf</tissue>
    </source>
</reference>
<evidence type="ECO:0000256" key="2">
    <source>
        <dbReference type="ARBA" id="ARBA00022603"/>
    </source>
</evidence>
<evidence type="ECO:0000256" key="4">
    <source>
        <dbReference type="ARBA" id="ARBA00022691"/>
    </source>
</evidence>